<proteinExistence type="inferred from homology"/>
<dbReference type="EMBL" id="JAWJBA010000004">
    <property type="protein sequence ID" value="MDV2685220.1"/>
    <property type="molecule type" value="Genomic_DNA"/>
</dbReference>
<dbReference type="Gene3D" id="3.40.50.1980">
    <property type="entry name" value="Nitrogenase molybdenum iron protein domain"/>
    <property type="match status" value="2"/>
</dbReference>
<dbReference type="PANTHER" id="PTHR30535">
    <property type="entry name" value="VITAMIN B12-BINDING PROTEIN"/>
    <property type="match status" value="1"/>
</dbReference>
<dbReference type="PROSITE" id="PS51257">
    <property type="entry name" value="PROKAR_LIPOPROTEIN"/>
    <property type="match status" value="1"/>
</dbReference>
<keyword evidence="5" id="KW-1185">Reference proteome</keyword>
<gene>
    <name evidence="4" type="ORF">RYX56_12720</name>
</gene>
<dbReference type="InterPro" id="IPR002491">
    <property type="entry name" value="ABC_transptr_periplasmic_BD"/>
</dbReference>
<dbReference type="Pfam" id="PF01497">
    <property type="entry name" value="Peripla_BP_2"/>
    <property type="match status" value="1"/>
</dbReference>
<dbReference type="PROSITE" id="PS50983">
    <property type="entry name" value="FE_B12_PBP"/>
    <property type="match status" value="1"/>
</dbReference>
<dbReference type="SUPFAM" id="SSF53807">
    <property type="entry name" value="Helical backbone' metal receptor"/>
    <property type="match status" value="1"/>
</dbReference>
<feature type="signal peptide" evidence="2">
    <location>
        <begin position="1"/>
        <end position="26"/>
    </location>
</feature>
<evidence type="ECO:0000313" key="4">
    <source>
        <dbReference type="EMBL" id="MDV2685220.1"/>
    </source>
</evidence>
<comment type="caution">
    <text evidence="4">The sequence shown here is derived from an EMBL/GenBank/DDBJ whole genome shotgun (WGS) entry which is preliminary data.</text>
</comment>
<name>A0ABU3XBG2_9BACI</name>
<feature type="domain" description="Fe/B12 periplasmic-binding" evidence="3">
    <location>
        <begin position="69"/>
        <end position="335"/>
    </location>
</feature>
<dbReference type="Proteomes" id="UP001287282">
    <property type="component" value="Unassembled WGS sequence"/>
</dbReference>
<dbReference type="PANTHER" id="PTHR30535:SF7">
    <property type="entry name" value="IRON(III) DICITRATE-BINDING PROTEIN"/>
    <property type="match status" value="1"/>
</dbReference>
<dbReference type="RefSeq" id="WP_317122424.1">
    <property type="nucleotide sequence ID" value="NZ_JAWJBA010000004.1"/>
</dbReference>
<organism evidence="4 5">
    <name type="scientific">Alkalihalophilus lindianensis</name>
    <dbReference type="NCBI Taxonomy" id="1630542"/>
    <lineage>
        <taxon>Bacteria</taxon>
        <taxon>Bacillati</taxon>
        <taxon>Bacillota</taxon>
        <taxon>Bacilli</taxon>
        <taxon>Bacillales</taxon>
        <taxon>Bacillaceae</taxon>
        <taxon>Alkalihalophilus</taxon>
    </lineage>
</organism>
<dbReference type="InterPro" id="IPR050902">
    <property type="entry name" value="ABC_Transporter_SBP"/>
</dbReference>
<evidence type="ECO:0000259" key="3">
    <source>
        <dbReference type="PROSITE" id="PS50983"/>
    </source>
</evidence>
<protein>
    <submittedName>
        <fullName evidence="4">ABC transporter substrate-binding protein</fullName>
    </submittedName>
</protein>
<evidence type="ECO:0000313" key="5">
    <source>
        <dbReference type="Proteomes" id="UP001287282"/>
    </source>
</evidence>
<sequence>MRKIKLRIMYSIAILLLLVACGGTQEANLSNEQVENNSSEKKEQTQDTYEAVEIKNNDHVMVFTEVPKRAVSLNQHVTEVMLALGLEENMVGSAYLDDEILPEYKEAYEQIEVLSNQYPSQEVFLAKEPDFAYAGWGSAFREDNIGTVDQLTELDINAYLHESSTVVGPTIDHIYQDIRNIATIFNVVDRGEELIGQIDEEISNTKAEIPEGQKPLKVFVFDSGDTAPFTVGQNFLNTIISMAGAENIFNDIDSNWGEVSWEEVVERDPEVIVIMDYGETTAEEKREQLLNHPALTDVTAIKDEHFIIIPLSAAAEGIRVPRALEILVNGLYEEG</sequence>
<keyword evidence="2" id="KW-0732">Signal</keyword>
<accession>A0ABU3XBG2</accession>
<evidence type="ECO:0000256" key="2">
    <source>
        <dbReference type="SAM" id="SignalP"/>
    </source>
</evidence>
<evidence type="ECO:0000256" key="1">
    <source>
        <dbReference type="ARBA" id="ARBA00008814"/>
    </source>
</evidence>
<comment type="similarity">
    <text evidence="1">Belongs to the bacterial solute-binding protein 8 family.</text>
</comment>
<feature type="chain" id="PRO_5046354074" evidence="2">
    <location>
        <begin position="27"/>
        <end position="335"/>
    </location>
</feature>
<reference evidence="4 5" key="1">
    <citation type="submission" date="2023-10" db="EMBL/GenBank/DDBJ databases">
        <title>Screening of Alkalihalobacillus lindianensis BZ-TG-R113 and Its Alleviation of Salt Stress on Rapeseed Growth.</title>
        <authorList>
            <person name="Zhao B."/>
            <person name="Guo T."/>
        </authorList>
    </citation>
    <scope>NUCLEOTIDE SEQUENCE [LARGE SCALE GENOMIC DNA]</scope>
    <source>
        <strain evidence="4 5">BZ-TG-R113</strain>
    </source>
</reference>
<dbReference type="CDD" id="cd01148">
    <property type="entry name" value="TroA_a"/>
    <property type="match status" value="1"/>
</dbReference>